<evidence type="ECO:0000256" key="4">
    <source>
        <dbReference type="ARBA" id="ARBA00022806"/>
    </source>
</evidence>
<evidence type="ECO:0000259" key="8">
    <source>
        <dbReference type="PROSITE" id="PS50142"/>
    </source>
</evidence>
<dbReference type="Gene3D" id="1.10.1520.10">
    <property type="entry name" value="Ribonuclease III domain"/>
    <property type="match status" value="2"/>
</dbReference>
<feature type="domain" description="Helicase ATP-binding" evidence="9">
    <location>
        <begin position="15"/>
        <end position="189"/>
    </location>
</feature>
<dbReference type="CDD" id="cd00593">
    <property type="entry name" value="RIBOc"/>
    <property type="match status" value="2"/>
</dbReference>
<dbReference type="Proteomes" id="UP001437256">
    <property type="component" value="Unassembled WGS sequence"/>
</dbReference>
<dbReference type="InterPro" id="IPR014001">
    <property type="entry name" value="Helicase_ATP-bd"/>
</dbReference>
<comment type="similarity">
    <text evidence="6">Belongs to the helicase family. Dicer subfamily.</text>
</comment>
<keyword evidence="5" id="KW-0067">ATP-binding</keyword>
<dbReference type="EMBL" id="JBBXMP010000006">
    <property type="protein sequence ID" value="KAL0070528.1"/>
    <property type="molecule type" value="Genomic_DNA"/>
</dbReference>
<keyword evidence="3" id="KW-0378">Hydrolase</keyword>
<feature type="domain" description="RNase III" evidence="8">
    <location>
        <begin position="943"/>
        <end position="1087"/>
    </location>
</feature>
<dbReference type="SUPFAM" id="SSF69065">
    <property type="entry name" value="RNase III domain-like"/>
    <property type="match status" value="2"/>
</dbReference>
<keyword evidence="4" id="KW-0347">Helicase</keyword>
<dbReference type="InterPro" id="IPR038248">
    <property type="entry name" value="Dicer_dimer_sf"/>
</dbReference>
<evidence type="ECO:0000256" key="2">
    <source>
        <dbReference type="ARBA" id="ARBA00022741"/>
    </source>
</evidence>
<feature type="compositionally biased region" description="Basic and acidic residues" evidence="7">
    <location>
        <begin position="1397"/>
        <end position="1409"/>
    </location>
</feature>
<dbReference type="SMART" id="SM00535">
    <property type="entry name" value="RIBOc"/>
    <property type="match status" value="2"/>
</dbReference>
<evidence type="ECO:0000256" key="1">
    <source>
        <dbReference type="ARBA" id="ARBA00022737"/>
    </source>
</evidence>
<dbReference type="InterPro" id="IPR011545">
    <property type="entry name" value="DEAD/DEAH_box_helicase_dom"/>
</dbReference>
<dbReference type="SMART" id="SM00490">
    <property type="entry name" value="HELICc"/>
    <property type="match status" value="1"/>
</dbReference>
<name>A0ABR3AA01_9AGAR</name>
<dbReference type="PROSITE" id="PS51194">
    <property type="entry name" value="HELICASE_CTER"/>
    <property type="match status" value="1"/>
</dbReference>
<dbReference type="Pfam" id="PF00270">
    <property type="entry name" value="DEAD"/>
    <property type="match status" value="1"/>
</dbReference>
<dbReference type="InterPro" id="IPR000999">
    <property type="entry name" value="RNase_III_dom"/>
</dbReference>
<feature type="domain" description="Dicer dsRNA-binding fold" evidence="11">
    <location>
        <begin position="542"/>
        <end position="642"/>
    </location>
</feature>
<protein>
    <submittedName>
        <fullName evidence="12">Dicer-like protein 1</fullName>
    </submittedName>
</protein>
<feature type="domain" description="Helicase C-terminal" evidence="10">
    <location>
        <begin position="354"/>
        <end position="523"/>
    </location>
</feature>
<evidence type="ECO:0000259" key="9">
    <source>
        <dbReference type="PROSITE" id="PS51192"/>
    </source>
</evidence>
<evidence type="ECO:0000256" key="6">
    <source>
        <dbReference type="PROSITE-ProRule" id="PRU00657"/>
    </source>
</evidence>
<organism evidence="12 13">
    <name type="scientific">Marasmius tenuissimus</name>
    <dbReference type="NCBI Taxonomy" id="585030"/>
    <lineage>
        <taxon>Eukaryota</taxon>
        <taxon>Fungi</taxon>
        <taxon>Dikarya</taxon>
        <taxon>Basidiomycota</taxon>
        <taxon>Agaricomycotina</taxon>
        <taxon>Agaricomycetes</taxon>
        <taxon>Agaricomycetidae</taxon>
        <taxon>Agaricales</taxon>
        <taxon>Marasmiineae</taxon>
        <taxon>Marasmiaceae</taxon>
        <taxon>Marasmius</taxon>
    </lineage>
</organism>
<evidence type="ECO:0000313" key="13">
    <source>
        <dbReference type="Proteomes" id="UP001437256"/>
    </source>
</evidence>
<feature type="region of interest" description="Disordered" evidence="7">
    <location>
        <begin position="1384"/>
        <end position="1423"/>
    </location>
</feature>
<dbReference type="PANTHER" id="PTHR14950:SF37">
    <property type="entry name" value="ENDORIBONUCLEASE DICER"/>
    <property type="match status" value="1"/>
</dbReference>
<dbReference type="PROSITE" id="PS51192">
    <property type="entry name" value="HELICASE_ATP_BIND_1"/>
    <property type="match status" value="1"/>
</dbReference>
<dbReference type="Gene3D" id="3.40.50.300">
    <property type="entry name" value="P-loop containing nucleotide triphosphate hydrolases"/>
    <property type="match status" value="2"/>
</dbReference>
<evidence type="ECO:0000256" key="7">
    <source>
        <dbReference type="SAM" id="MobiDB-lite"/>
    </source>
</evidence>
<dbReference type="Gene3D" id="3.30.160.380">
    <property type="entry name" value="Dicer dimerisation domain"/>
    <property type="match status" value="1"/>
</dbReference>
<evidence type="ECO:0000313" key="12">
    <source>
        <dbReference type="EMBL" id="KAL0070528.1"/>
    </source>
</evidence>
<keyword evidence="2" id="KW-0547">Nucleotide-binding</keyword>
<dbReference type="PROSITE" id="PS51327">
    <property type="entry name" value="DICER_DSRBF"/>
    <property type="match status" value="1"/>
</dbReference>
<dbReference type="PROSITE" id="PS00517">
    <property type="entry name" value="RNASE_3_1"/>
    <property type="match status" value="1"/>
</dbReference>
<dbReference type="PANTHER" id="PTHR14950">
    <property type="entry name" value="DICER-RELATED"/>
    <property type="match status" value="1"/>
</dbReference>
<evidence type="ECO:0000259" key="11">
    <source>
        <dbReference type="PROSITE" id="PS51327"/>
    </source>
</evidence>
<dbReference type="InterPro" id="IPR036389">
    <property type="entry name" value="RNase_III_sf"/>
</dbReference>
<dbReference type="Pfam" id="PF00271">
    <property type="entry name" value="Helicase_C"/>
    <property type="match status" value="1"/>
</dbReference>
<keyword evidence="1" id="KW-0677">Repeat</keyword>
<dbReference type="Pfam" id="PF03368">
    <property type="entry name" value="Dicer_dimer"/>
    <property type="match status" value="1"/>
</dbReference>
<dbReference type="InterPro" id="IPR027417">
    <property type="entry name" value="P-loop_NTPase"/>
</dbReference>
<accession>A0ABR3AA01</accession>
<dbReference type="SMART" id="SM00487">
    <property type="entry name" value="DEXDc"/>
    <property type="match status" value="1"/>
</dbReference>
<evidence type="ECO:0000256" key="3">
    <source>
        <dbReference type="ARBA" id="ARBA00022801"/>
    </source>
</evidence>
<dbReference type="PROSITE" id="PS50142">
    <property type="entry name" value="RNASE_3_2"/>
    <property type="match status" value="2"/>
</dbReference>
<evidence type="ECO:0000259" key="10">
    <source>
        <dbReference type="PROSITE" id="PS51194"/>
    </source>
</evidence>
<dbReference type="InterPro" id="IPR005034">
    <property type="entry name" value="Dicer_dimerisation"/>
</dbReference>
<feature type="domain" description="RNase III" evidence="8">
    <location>
        <begin position="1123"/>
        <end position="1271"/>
    </location>
</feature>
<gene>
    <name evidence="12" type="primary">dcl1_2</name>
    <name evidence="12" type="ORF">AAF712_002362</name>
</gene>
<dbReference type="SUPFAM" id="SSF52540">
    <property type="entry name" value="P-loop containing nucleoside triphosphate hydrolases"/>
    <property type="match status" value="1"/>
</dbReference>
<comment type="caution">
    <text evidence="12">The sequence shown here is derived from an EMBL/GenBank/DDBJ whole genome shotgun (WGS) entry which is preliminary data.</text>
</comment>
<proteinExistence type="inferred from homology"/>
<reference evidence="12 13" key="1">
    <citation type="submission" date="2024-05" db="EMBL/GenBank/DDBJ databases">
        <title>A draft genome resource for the thread blight pathogen Marasmius tenuissimus strain MS-2.</title>
        <authorList>
            <person name="Yulfo-Soto G.E."/>
            <person name="Baruah I.K."/>
            <person name="Amoako-Attah I."/>
            <person name="Bukari Y."/>
            <person name="Meinhardt L.W."/>
            <person name="Bailey B.A."/>
            <person name="Cohen S.P."/>
        </authorList>
    </citation>
    <scope>NUCLEOTIDE SEQUENCE [LARGE SCALE GENOMIC DNA]</scope>
    <source>
        <strain evidence="12 13">MS-2</strain>
    </source>
</reference>
<keyword evidence="13" id="KW-1185">Reference proteome</keyword>
<feature type="compositionally biased region" description="Low complexity" evidence="7">
    <location>
        <begin position="1384"/>
        <end position="1396"/>
    </location>
</feature>
<dbReference type="CDD" id="cd18034">
    <property type="entry name" value="DEXHc_dicer"/>
    <property type="match status" value="1"/>
</dbReference>
<dbReference type="Pfam" id="PF00636">
    <property type="entry name" value="Ribonuclease_3"/>
    <property type="match status" value="2"/>
</dbReference>
<sequence length="1423" mass="158377">MASAELVPRQYQEEIFVQAQRENVIAALGTGSGKTYISTLLIKWIATQEISRGRAVVFLVPKVPLVEQQGEFIAKHTTLRVAKLHGESAHELTNRKGWEKTFAKNDVLVMTAQIFLNLITHSLWSINKVSLLVFDECHHTRKNHPYNGIMREYMLVPEEERPKVFGLTASPIQNAKNPIDSLNELQMNMNARVIGVLDNVAELTKHTPKPIEVIKEYTLPPETYDFPEPSLFDCLNVFDPTTIKVISDIWVDIERRYYVTRESLGPYCASLYLFSEVKRAILALGQLESRKDIDPDLIVQRAPVDQEIPLDLLEMIDILLEYEGFFTSLDSSPSLPLTVPISWVTPKVKVLVDVLAAHYSSTFQGIIFVDQRQVAACLAKVLPHVIGLEGLLQCGEVVGNNSDRNDMTKNNPASGTGNPPANTLKLFRDGVLNLLIATSVAEEGLDFPACDLVIRFDPLQHMVGYIQSRGRARNKISKFIIMLPEGDSVSLSRYHAFTSAESELRNIYSTFHQPGPVEADTDEFDVVDPVDLAERERFVVPSTSAFVNYDNSITLIEHLCSLIPHDLYTPPHAPVYTGDFQATLDLPPSLPLTPGDLSYEGPVKHSKKEAKRAVAFIAVKRLYELEVFDEYLLPVSSQDSKDSDDHVLAAILRTSGGGKKIRVMLDVLTRDPWMIGERLWIHPVYSGGALLAGLVTGTRLPPSKVFVGGVNVEFEVGAPCPVQVDEETDDDIEDEEDVHHRKDMEEYTRLSLSIQISGAELEGPPNVYLVPLTTSLTPDFHAIRQLLSSPKGHLDWTGVNDSSYGKLLLRNFNQQGRTLLLHSIREDLTPMSTPVPESREAEVGSPTYHDYYTNRWTRRNDRAGWTPFVPTEGPMIEVSRVAFSTAGSYKLDSVGTDSGPHAPGELEIQVMPQRCCAWLDISPSMALAYKAFPVLCQRLTDVYRAREARFALSLPPIQDDVLIQALTIPVASGTFNNQRLETLGDAVLELCTTVHLLNKFPHKHEGQLSSLRQKYIGNKFLCLRALDIGLERFISAELHKHNRGWRYVEEDTAREVRGGRVVKRKIPRRSLQDCMEAILGASFVTGGISMALHTGVSLGLNFGGVTPWRLRYETSEDPVPPMFADLEETLGYRFRNGKILKEAVTHPSFSSYADTGTYQRLEFLGDAILDLVVIHYLYKKFPDANSHQLALPRTKAICSPALASLAVRRLNVHKLMLVNNTELSVAISQYVPALQLATAEIIVRDGWRYDPPKALSDVFESVVGAVLVDSEYNYERTAVVVEDLMGDLLELLSPSVCRDPVSILHEWVSGNKCLQKVGFRRGTRDGWEGIEAHLHGIVLAGPIVSTSSSIAKHLAAERAFSFLQDPADERALAKICDCRQAEAKTLPKTTTSPPSKVVHDATDSPRGDVEDSSSLTRCPALAQ</sequence>
<keyword evidence="6" id="KW-0694">RNA-binding</keyword>
<evidence type="ECO:0000256" key="5">
    <source>
        <dbReference type="ARBA" id="ARBA00022840"/>
    </source>
</evidence>
<dbReference type="InterPro" id="IPR001650">
    <property type="entry name" value="Helicase_C-like"/>
</dbReference>